<geneLocation type="plasmid" evidence="2 3">
    <name>unnamed1</name>
</geneLocation>
<gene>
    <name evidence="2" type="ORF">MW046_13280</name>
</gene>
<evidence type="ECO:0000256" key="1">
    <source>
        <dbReference type="SAM" id="MobiDB-lite"/>
    </source>
</evidence>
<sequence>MTRNTHDTTRSTNSDADGGSSERYLPDVLDGSSRRDFLKAGVAVGVGGLVLGGGTPATAAKVEERCNSDYGTIDVADGFVLMDNRWGNENAHQCIWRNADGSYGYDFDASNTGGGINYPEVFIGTRPWGASTGVAGFPIQRRDVEEFVMEVDGDVDISGGEWNWAEEWWLMEQPPTQQPETHQYEVMLLLDWSDDHDHGAVQDPGAWTDRFGNTVDLWVNYESGGTDADFYIFRIQGGHDGGKIDMAEIVTYLSGTEGVRGDLWLSGIELGNEYWTGAVGETTYDTFDVTINGSTYTSGIDDGGPVPTDTPTNTATETPTDTPGDGLVINDYDGDPAWSSNTNDLGQWCGAGSFENGSGTVSDGTLVLEYANGGWYQEQLNQSITDYSTLVLRVSGANGGEENDITFEMGGVSAMLSEVTNDTITTSGGDVTIDLEAAGVDRSSASLSLRLNFWGGGNSTLTIEEVALV</sequence>
<dbReference type="PROSITE" id="PS51318">
    <property type="entry name" value="TAT"/>
    <property type="match status" value="1"/>
</dbReference>
<dbReference type="NCBIfam" id="TIGR01409">
    <property type="entry name" value="TAT_signal_seq"/>
    <property type="match status" value="1"/>
</dbReference>
<protein>
    <submittedName>
        <fullName evidence="2">Twin-arginine translocation signal domain-containing protein</fullName>
    </submittedName>
</protein>
<dbReference type="RefSeq" id="WP_247995068.1">
    <property type="nucleotide sequence ID" value="NZ_CP096020.1"/>
</dbReference>
<keyword evidence="3" id="KW-1185">Reference proteome</keyword>
<dbReference type="InterPro" id="IPR013320">
    <property type="entry name" value="ConA-like_dom_sf"/>
</dbReference>
<name>A0A8U0A5V6_9EURY</name>
<dbReference type="GeneID" id="71929037"/>
<dbReference type="InterPro" id="IPR013319">
    <property type="entry name" value="GH11/12"/>
</dbReference>
<feature type="region of interest" description="Disordered" evidence="1">
    <location>
        <begin position="298"/>
        <end position="326"/>
    </location>
</feature>
<dbReference type="KEGG" id="haad:MW046_13280"/>
<feature type="region of interest" description="Disordered" evidence="1">
    <location>
        <begin position="1"/>
        <end position="25"/>
    </location>
</feature>
<dbReference type="Gene3D" id="2.60.120.180">
    <property type="match status" value="1"/>
</dbReference>
<dbReference type="EMBL" id="CP096020">
    <property type="protein sequence ID" value="UPM44414.1"/>
    <property type="molecule type" value="Genomic_DNA"/>
</dbReference>
<keyword evidence="2" id="KW-0614">Plasmid</keyword>
<evidence type="ECO:0000313" key="2">
    <source>
        <dbReference type="EMBL" id="UPM44414.1"/>
    </source>
</evidence>
<dbReference type="GO" id="GO:0004553">
    <property type="term" value="F:hydrolase activity, hydrolyzing O-glycosyl compounds"/>
    <property type="evidence" value="ECO:0007669"/>
    <property type="project" value="InterPro"/>
</dbReference>
<dbReference type="Proteomes" id="UP000831768">
    <property type="component" value="Plasmid unnamed1"/>
</dbReference>
<organism evidence="2 3">
    <name type="scientific">Halocatena salina</name>
    <dbReference type="NCBI Taxonomy" id="2934340"/>
    <lineage>
        <taxon>Archaea</taxon>
        <taxon>Methanobacteriati</taxon>
        <taxon>Methanobacteriota</taxon>
        <taxon>Stenosarchaea group</taxon>
        <taxon>Halobacteria</taxon>
        <taxon>Halobacteriales</taxon>
        <taxon>Natronomonadaceae</taxon>
        <taxon>Halocatena</taxon>
    </lineage>
</organism>
<feature type="compositionally biased region" description="Low complexity" evidence="1">
    <location>
        <begin position="305"/>
        <end position="325"/>
    </location>
</feature>
<dbReference type="SUPFAM" id="SSF49899">
    <property type="entry name" value="Concanavalin A-like lectins/glucanases"/>
    <property type="match status" value="1"/>
</dbReference>
<dbReference type="AlphaFoldDB" id="A0A8U0A5V6"/>
<reference evidence="2" key="1">
    <citation type="submission" date="2022-04" db="EMBL/GenBank/DDBJ databases">
        <title>Halocatena sp. nov., isolated from a salt lake.</title>
        <authorList>
            <person name="Cui H.-L."/>
        </authorList>
    </citation>
    <scope>NUCLEOTIDE SEQUENCE</scope>
    <source>
        <strain evidence="2">AD-1</strain>
        <plasmid evidence="2">unnamed1</plasmid>
    </source>
</reference>
<evidence type="ECO:0000313" key="3">
    <source>
        <dbReference type="Proteomes" id="UP000831768"/>
    </source>
</evidence>
<dbReference type="InterPro" id="IPR006311">
    <property type="entry name" value="TAT_signal"/>
</dbReference>
<dbReference type="InterPro" id="IPR019546">
    <property type="entry name" value="TAT_signal_bac_arc"/>
</dbReference>
<proteinExistence type="predicted"/>
<accession>A0A8U0A5V6</accession>